<proteinExistence type="predicted"/>
<keyword evidence="1" id="KW-0472">Membrane</keyword>
<name>A0A2G9SDD4_AQUCT</name>
<sequence length="174" mass="19826">MCKMDTKDSGKRGLPTCQAGLRNLISFLKSYNSSSLRGGSYPYRSGETVPQGSEPYCAKDVSLLALVSCDNPMCCSRRFFFFFFFYGFVFFFFFFFYLNINLLCAAPPPHIYLPEPHLDPVMLHELWAPTAVNQNLLAPPISHDLSALHREAQRSSDDIWLYNKLCNENGKVLL</sequence>
<dbReference type="OrthoDB" id="10067219at2759"/>
<feature type="transmembrane region" description="Helical" evidence="1">
    <location>
        <begin position="79"/>
        <end position="98"/>
    </location>
</feature>
<keyword evidence="1" id="KW-1133">Transmembrane helix</keyword>
<protein>
    <submittedName>
        <fullName evidence="2">Uncharacterized protein</fullName>
    </submittedName>
</protein>
<gene>
    <name evidence="2" type="ORF">AB205_0149280</name>
</gene>
<keyword evidence="1" id="KW-0812">Transmembrane</keyword>
<evidence type="ECO:0000256" key="1">
    <source>
        <dbReference type="SAM" id="Phobius"/>
    </source>
</evidence>
<accession>A0A2G9SDD4</accession>
<dbReference type="AlphaFoldDB" id="A0A2G9SDD4"/>
<reference evidence="2" key="1">
    <citation type="submission" date="2017-08" db="EMBL/GenBank/DDBJ databases">
        <title>Assembly of the North American Bullfrog Genome.</title>
        <authorList>
            <person name="Warren R.L."/>
            <person name="Vandervalk B.P."/>
            <person name="Kucuk E."/>
            <person name="Birol I."/>
            <person name="Helbing C."/>
            <person name="Pandoh P."/>
            <person name="Behsaz B."/>
            <person name="Mohamadi H."/>
            <person name="Chu J."/>
            <person name="Jackman S."/>
            <person name="Hammond S.A."/>
            <person name="Veldhoen N."/>
            <person name="Kirk H."/>
            <person name="Zhao Y."/>
            <person name="Coope R."/>
            <person name="Pleasance S."/>
            <person name="Moore R."/>
            <person name="Holt R."/>
        </authorList>
    </citation>
    <scope>NUCLEOTIDE SEQUENCE</scope>
    <source>
        <strain evidence="2">Bruno</strain>
        <tissue evidence="2">Liver</tissue>
    </source>
</reference>
<organism evidence="2">
    <name type="scientific">Aquarana catesbeiana</name>
    <name type="common">American bullfrog</name>
    <name type="synonym">Rana catesbeiana</name>
    <dbReference type="NCBI Taxonomy" id="8400"/>
    <lineage>
        <taxon>Eukaryota</taxon>
        <taxon>Metazoa</taxon>
        <taxon>Chordata</taxon>
        <taxon>Craniata</taxon>
        <taxon>Vertebrata</taxon>
        <taxon>Euteleostomi</taxon>
        <taxon>Amphibia</taxon>
        <taxon>Batrachia</taxon>
        <taxon>Anura</taxon>
        <taxon>Neobatrachia</taxon>
        <taxon>Ranoidea</taxon>
        <taxon>Ranidae</taxon>
        <taxon>Aquarana</taxon>
    </lineage>
</organism>
<dbReference type="EMBL" id="KV924232">
    <property type="protein sequence ID" value="PIO38134.1"/>
    <property type="molecule type" value="Genomic_DNA"/>
</dbReference>
<evidence type="ECO:0000313" key="2">
    <source>
        <dbReference type="EMBL" id="PIO38134.1"/>
    </source>
</evidence>